<proteinExistence type="predicted"/>
<protein>
    <submittedName>
        <fullName evidence="1">Uncharacterized protein</fullName>
    </submittedName>
</protein>
<dbReference type="Proteomes" id="UP000014151">
    <property type="component" value="Unassembled WGS sequence"/>
</dbReference>
<evidence type="ECO:0000313" key="2">
    <source>
        <dbReference type="Proteomes" id="UP000014151"/>
    </source>
</evidence>
<accession>R9HJ29</accession>
<organism evidence="1 2">
    <name type="scientific">Phocaeicola vulgatus dnLKV7</name>
    <dbReference type="NCBI Taxonomy" id="1235786"/>
    <lineage>
        <taxon>Bacteria</taxon>
        <taxon>Pseudomonadati</taxon>
        <taxon>Bacteroidota</taxon>
        <taxon>Bacteroidia</taxon>
        <taxon>Bacteroidales</taxon>
        <taxon>Bacteroidaceae</taxon>
        <taxon>Phocaeicola</taxon>
    </lineage>
</organism>
<evidence type="ECO:0000313" key="1">
    <source>
        <dbReference type="EMBL" id="EOS04037.1"/>
    </source>
</evidence>
<dbReference type="AlphaFoldDB" id="R9HJ29"/>
<comment type="caution">
    <text evidence="1">The sequence shown here is derived from an EMBL/GenBank/DDBJ whole genome shotgun (WGS) entry which is preliminary data.</text>
</comment>
<dbReference type="HOGENOM" id="CLU_3363455_0_0_10"/>
<gene>
    <name evidence="1" type="ORF">C800_01786</name>
</gene>
<name>R9HJ29_PHOVU</name>
<sequence length="35" mass="3864">MSEESVKGNQILSTSALFSLNTNCETIFQVCMLQP</sequence>
<dbReference type="EMBL" id="ASSN01000012">
    <property type="protein sequence ID" value="EOS04037.1"/>
    <property type="molecule type" value="Genomic_DNA"/>
</dbReference>
<reference evidence="1 2" key="1">
    <citation type="submission" date="2013-04" db="EMBL/GenBank/DDBJ databases">
        <title>The Genome Sequence of Bacteroides vulgatus dnLKV7.</title>
        <authorList>
            <consortium name="The Broad Institute Genomics Platform"/>
            <consortium name="The Broad Institute Genome Sequencing Center for Infectious Disease"/>
            <person name="Earl A."/>
            <person name="Xavier R."/>
            <person name="Kuhn K."/>
            <person name="Stappenbeck T."/>
            <person name="Walker B."/>
            <person name="Young S."/>
            <person name="Zeng Q."/>
            <person name="Gargeya S."/>
            <person name="Fitzgerald M."/>
            <person name="Haas B."/>
            <person name="Abouelleil A."/>
            <person name="Allen A.W."/>
            <person name="Alvarado L."/>
            <person name="Arachchi H.M."/>
            <person name="Berlin A.M."/>
            <person name="Chapman S.B."/>
            <person name="Gainer-Dewar J."/>
            <person name="Goldberg J."/>
            <person name="Griggs A."/>
            <person name="Gujja S."/>
            <person name="Hansen M."/>
            <person name="Howarth C."/>
            <person name="Imamovic A."/>
            <person name="Ireland A."/>
            <person name="Larimer J."/>
            <person name="McCowan C."/>
            <person name="Murphy C."/>
            <person name="Pearson M."/>
            <person name="Poon T.W."/>
            <person name="Priest M."/>
            <person name="Roberts A."/>
            <person name="Saif S."/>
            <person name="Shea T."/>
            <person name="Sisk P."/>
            <person name="Sykes S."/>
            <person name="Wortman J."/>
            <person name="Nusbaum C."/>
            <person name="Birren B."/>
        </authorList>
    </citation>
    <scope>NUCLEOTIDE SEQUENCE [LARGE SCALE GENOMIC DNA]</scope>
    <source>
        <strain evidence="2">dnLKV7</strain>
    </source>
</reference>